<dbReference type="RefSeq" id="XP_002507057.1">
    <property type="nucleotide sequence ID" value="XM_002507011.1"/>
</dbReference>
<evidence type="ECO:0000256" key="4">
    <source>
        <dbReference type="ARBA" id="ARBA00022692"/>
    </source>
</evidence>
<dbReference type="FunCoup" id="C1FF81">
    <property type="interactions" value="587"/>
</dbReference>
<name>C1FF81_MICCC</name>
<evidence type="ECO:0000256" key="6">
    <source>
        <dbReference type="ARBA" id="ARBA00022989"/>
    </source>
</evidence>
<dbReference type="AlphaFoldDB" id="C1FF81"/>
<proteinExistence type="inferred from homology"/>
<dbReference type="InParanoid" id="C1FF81"/>
<gene>
    <name evidence="10" type="primary">DER1.2</name>
    <name evidence="10" type="ORF">MICPUN_54860</name>
</gene>
<comment type="function">
    <text evidence="1">May be involved in the degradation process of specific misfolded endoplasmic reticulum (ER) luminal proteins.</text>
</comment>
<dbReference type="Proteomes" id="UP000002009">
    <property type="component" value="Chromosome 1"/>
</dbReference>
<feature type="transmembrane region" description="Helical" evidence="8">
    <location>
        <begin position="95"/>
        <end position="113"/>
    </location>
</feature>
<keyword evidence="4 8" id="KW-0812">Transmembrane</keyword>
<dbReference type="Pfam" id="PF04511">
    <property type="entry name" value="DER1"/>
    <property type="match status" value="1"/>
</dbReference>
<keyword evidence="11" id="KW-1185">Reference proteome</keyword>
<keyword evidence="6 8" id="KW-1133">Transmembrane helix</keyword>
<feature type="transmembrane region" description="Helical" evidence="8">
    <location>
        <begin position="55"/>
        <end position="74"/>
    </location>
</feature>
<dbReference type="InterPro" id="IPR007599">
    <property type="entry name" value="DER1"/>
</dbReference>
<dbReference type="GeneID" id="8250368"/>
<sequence>MAPAASPSDWYNSLPPVCKAWGTACFACTLFSQFGLVDLRNLYLDWALVSSKFHVWRLLTNFCFLGKFSFPFLMRMMMIARYGVFLEQHTFAGRIADFVWMVMLCVLVLVPIPALVPSIQIPFFGPSLVFTLLYLWSRENPNANTSIMGMITMKAFYLPWGMLGMGLVMGQDPVPDLLGIVAGHLYYFLAVLHPRAGGARLIKTPDWVRALCYAAFGVRSAPAPSSYARGRDDARAAAGGVAANTGGGGSDGAPRRRAFTGRGQRLGGN</sequence>
<dbReference type="InterPro" id="IPR035952">
    <property type="entry name" value="Rhomboid-like_sf"/>
</dbReference>
<keyword evidence="5 8" id="KW-0256">Endoplasmic reticulum</keyword>
<reference evidence="10 11" key="1">
    <citation type="journal article" date="2009" name="Science">
        <title>Green evolution and dynamic adaptations revealed by genomes of the marine picoeukaryotes Micromonas.</title>
        <authorList>
            <person name="Worden A.Z."/>
            <person name="Lee J.H."/>
            <person name="Mock T."/>
            <person name="Rouze P."/>
            <person name="Simmons M.P."/>
            <person name="Aerts A.L."/>
            <person name="Allen A.E."/>
            <person name="Cuvelier M.L."/>
            <person name="Derelle E."/>
            <person name="Everett M.V."/>
            <person name="Foulon E."/>
            <person name="Grimwood J."/>
            <person name="Gundlach H."/>
            <person name="Henrissat B."/>
            <person name="Napoli C."/>
            <person name="McDonald S.M."/>
            <person name="Parker M.S."/>
            <person name="Rombauts S."/>
            <person name="Salamov A."/>
            <person name="Von Dassow P."/>
            <person name="Badger J.H."/>
            <person name="Coutinho P.M."/>
            <person name="Demir E."/>
            <person name="Dubchak I."/>
            <person name="Gentemann C."/>
            <person name="Eikrem W."/>
            <person name="Gready J.E."/>
            <person name="John U."/>
            <person name="Lanier W."/>
            <person name="Lindquist E.A."/>
            <person name="Lucas S."/>
            <person name="Mayer K.F."/>
            <person name="Moreau H."/>
            <person name="Not F."/>
            <person name="Otillar R."/>
            <person name="Panaud O."/>
            <person name="Pangilinan J."/>
            <person name="Paulsen I."/>
            <person name="Piegu B."/>
            <person name="Poliakov A."/>
            <person name="Robbens S."/>
            <person name="Schmutz J."/>
            <person name="Toulza E."/>
            <person name="Wyss T."/>
            <person name="Zelensky A."/>
            <person name="Zhou K."/>
            <person name="Armbrust E.V."/>
            <person name="Bhattacharya D."/>
            <person name="Goodenough U.W."/>
            <person name="Van de Peer Y."/>
            <person name="Grigoriev I.V."/>
        </authorList>
    </citation>
    <scope>NUCLEOTIDE SEQUENCE [LARGE SCALE GENOMIC DNA]</scope>
    <source>
        <strain evidence="11">RCC299 / NOUM17</strain>
    </source>
</reference>
<evidence type="ECO:0000313" key="11">
    <source>
        <dbReference type="Proteomes" id="UP000002009"/>
    </source>
</evidence>
<organism evidence="10 11">
    <name type="scientific">Micromonas commoda (strain RCC299 / NOUM17 / CCMP2709)</name>
    <name type="common">Picoplanktonic green alga</name>
    <dbReference type="NCBI Taxonomy" id="296587"/>
    <lineage>
        <taxon>Eukaryota</taxon>
        <taxon>Viridiplantae</taxon>
        <taxon>Chlorophyta</taxon>
        <taxon>Mamiellophyceae</taxon>
        <taxon>Mamiellales</taxon>
        <taxon>Mamiellaceae</taxon>
        <taxon>Micromonas</taxon>
    </lineage>
</organism>
<feature type="region of interest" description="Disordered" evidence="9">
    <location>
        <begin position="239"/>
        <end position="269"/>
    </location>
</feature>
<evidence type="ECO:0000256" key="3">
    <source>
        <dbReference type="ARBA" id="ARBA00008917"/>
    </source>
</evidence>
<evidence type="ECO:0000313" key="10">
    <source>
        <dbReference type="EMBL" id="ACO68315.1"/>
    </source>
</evidence>
<feature type="transmembrane region" description="Helical" evidence="8">
    <location>
        <begin position="148"/>
        <end position="168"/>
    </location>
</feature>
<comment type="similarity">
    <text evidence="3 8">Belongs to the derlin family.</text>
</comment>
<evidence type="ECO:0000256" key="1">
    <source>
        <dbReference type="ARBA" id="ARBA00003292"/>
    </source>
</evidence>
<dbReference type="eggNOG" id="KOG0858">
    <property type="taxonomic scope" value="Eukaryota"/>
</dbReference>
<dbReference type="EMBL" id="CP001574">
    <property type="protein sequence ID" value="ACO68315.1"/>
    <property type="molecule type" value="Genomic_DNA"/>
</dbReference>
<dbReference type="STRING" id="296587.C1FF81"/>
<dbReference type="GO" id="GO:0005789">
    <property type="term" value="C:endoplasmic reticulum membrane"/>
    <property type="evidence" value="ECO:0007669"/>
    <property type="project" value="UniProtKB-SubCell"/>
</dbReference>
<evidence type="ECO:0000256" key="7">
    <source>
        <dbReference type="ARBA" id="ARBA00023136"/>
    </source>
</evidence>
<protein>
    <recommendedName>
        <fullName evidence="8">Derlin</fullName>
    </recommendedName>
</protein>
<feature type="transmembrane region" description="Helical" evidence="8">
    <location>
        <begin position="174"/>
        <end position="192"/>
    </location>
</feature>
<dbReference type="KEGG" id="mis:MICPUN_54860"/>
<dbReference type="OMA" id="SSPAEWY"/>
<evidence type="ECO:0000256" key="5">
    <source>
        <dbReference type="ARBA" id="ARBA00022824"/>
    </source>
</evidence>
<dbReference type="OrthoDB" id="1716531at2759"/>
<evidence type="ECO:0000256" key="8">
    <source>
        <dbReference type="RuleBase" id="RU363059"/>
    </source>
</evidence>
<comment type="function">
    <text evidence="8">May be involved in the degradation of misfolded endoplasmic reticulum (ER) luminal proteins.</text>
</comment>
<evidence type="ECO:0000256" key="2">
    <source>
        <dbReference type="ARBA" id="ARBA00004477"/>
    </source>
</evidence>
<comment type="subcellular location">
    <subcellularLocation>
        <location evidence="2 8">Endoplasmic reticulum membrane</location>
        <topology evidence="2 8">Multi-pass membrane protein</topology>
    </subcellularLocation>
</comment>
<dbReference type="PANTHER" id="PTHR11009">
    <property type="entry name" value="DER1-LIKE PROTEIN, DERLIN"/>
    <property type="match status" value="1"/>
</dbReference>
<evidence type="ECO:0000256" key="9">
    <source>
        <dbReference type="SAM" id="MobiDB-lite"/>
    </source>
</evidence>
<dbReference type="GO" id="GO:0006950">
    <property type="term" value="P:response to stress"/>
    <property type="evidence" value="ECO:0007669"/>
    <property type="project" value="UniProtKB-ARBA"/>
</dbReference>
<keyword evidence="7 8" id="KW-0472">Membrane</keyword>
<accession>C1FF81</accession>
<dbReference type="SUPFAM" id="SSF144091">
    <property type="entry name" value="Rhomboid-like"/>
    <property type="match status" value="1"/>
</dbReference>